<dbReference type="AlphaFoldDB" id="A0A0D1MIU1"/>
<name>A0A0D1MIU1_9SPHN</name>
<evidence type="ECO:0008006" key="3">
    <source>
        <dbReference type="Google" id="ProtNLM"/>
    </source>
</evidence>
<sequence>MMIAWFLAAQLAVASPAPMPPQDWSTLRPLPFARAVDDGVTLSAFVRSEVQAGRCTAAIQTAAGWTLKVDLAVLFSAASQPRRIVPRAIGCPSVEQYSAGLVSSMMRSGTPVGTVDPGNWYRTSLTFSWPQ</sequence>
<reference evidence="1 2" key="1">
    <citation type="submission" date="2015-01" db="EMBL/GenBank/DDBJ databases">
        <title>Genome of Sphingomonas taxi strain 30a.</title>
        <authorList>
            <person name="Eevers N."/>
            <person name="Van Hamme J."/>
            <person name="Bottos E."/>
            <person name="Weyens N."/>
            <person name="Vangronsveld J."/>
        </authorList>
    </citation>
    <scope>NUCLEOTIDE SEQUENCE [LARGE SCALE GENOMIC DNA]</scope>
    <source>
        <strain evidence="1 2">30a</strain>
    </source>
</reference>
<proteinExistence type="predicted"/>
<protein>
    <recommendedName>
        <fullName evidence="3">TonB C-terminal domain-containing protein</fullName>
    </recommendedName>
</protein>
<gene>
    <name evidence="1" type="ORF">SR41_00455</name>
</gene>
<comment type="caution">
    <text evidence="1">The sequence shown here is derived from an EMBL/GenBank/DDBJ whole genome shotgun (WGS) entry which is preliminary data.</text>
</comment>
<dbReference type="PATRIC" id="fig|1549858.7.peg.2253"/>
<organism evidence="1 2">
    <name type="scientific">Sphingomonas melonis</name>
    <dbReference type="NCBI Taxonomy" id="152682"/>
    <lineage>
        <taxon>Bacteria</taxon>
        <taxon>Pseudomonadati</taxon>
        <taxon>Pseudomonadota</taxon>
        <taxon>Alphaproteobacteria</taxon>
        <taxon>Sphingomonadales</taxon>
        <taxon>Sphingomonadaceae</taxon>
        <taxon>Sphingomonas</taxon>
    </lineage>
</organism>
<evidence type="ECO:0000313" key="1">
    <source>
        <dbReference type="EMBL" id="KIU30282.1"/>
    </source>
</evidence>
<dbReference type="EMBL" id="JXTP01000005">
    <property type="protein sequence ID" value="KIU30282.1"/>
    <property type="molecule type" value="Genomic_DNA"/>
</dbReference>
<accession>A0A0D1MIU1</accession>
<evidence type="ECO:0000313" key="2">
    <source>
        <dbReference type="Proteomes" id="UP000033203"/>
    </source>
</evidence>
<dbReference type="Proteomes" id="UP000033203">
    <property type="component" value="Unassembled WGS sequence"/>
</dbReference>